<proteinExistence type="predicted"/>
<organism evidence="1 2">
    <name type="scientific">Consotaella salsifontis</name>
    <dbReference type="NCBI Taxonomy" id="1365950"/>
    <lineage>
        <taxon>Bacteria</taxon>
        <taxon>Pseudomonadati</taxon>
        <taxon>Pseudomonadota</taxon>
        <taxon>Alphaproteobacteria</taxon>
        <taxon>Hyphomicrobiales</taxon>
        <taxon>Aurantimonadaceae</taxon>
        <taxon>Consotaella</taxon>
    </lineage>
</organism>
<name>A0A1T4M8L0_9HYPH</name>
<dbReference type="RefSeq" id="WP_131829849.1">
    <property type="nucleotide sequence ID" value="NZ_FUXL01000002.1"/>
</dbReference>
<accession>A0A1T4M8L0</accession>
<protein>
    <submittedName>
        <fullName evidence="1">Uncharacterized protein</fullName>
    </submittedName>
</protein>
<reference evidence="1 2" key="1">
    <citation type="submission" date="2017-02" db="EMBL/GenBank/DDBJ databases">
        <authorList>
            <person name="Peterson S.W."/>
        </authorList>
    </citation>
    <scope>NUCLEOTIDE SEQUENCE [LARGE SCALE GENOMIC DNA]</scope>
    <source>
        <strain evidence="1 2">USBA 369</strain>
    </source>
</reference>
<evidence type="ECO:0000313" key="1">
    <source>
        <dbReference type="EMBL" id="SJZ63262.1"/>
    </source>
</evidence>
<gene>
    <name evidence="1" type="ORF">SAMN05428963_10211</name>
</gene>
<dbReference type="EMBL" id="FUXL01000002">
    <property type="protein sequence ID" value="SJZ63262.1"/>
    <property type="molecule type" value="Genomic_DNA"/>
</dbReference>
<dbReference type="Proteomes" id="UP000190135">
    <property type="component" value="Unassembled WGS sequence"/>
</dbReference>
<dbReference type="OrthoDB" id="7917250at2"/>
<dbReference type="AlphaFoldDB" id="A0A1T4M8L0"/>
<keyword evidence="2" id="KW-1185">Reference proteome</keyword>
<evidence type="ECO:0000313" key="2">
    <source>
        <dbReference type="Proteomes" id="UP000190135"/>
    </source>
</evidence>
<sequence length="65" mass="7483">MTDTTYTDLSMRNRAGSRSVLRVAFDRMVEARQRQADRYVAQLSEFNNGTAKRRSLFEGTAPERP</sequence>